<dbReference type="AlphaFoldDB" id="A0A6J4L808"/>
<accession>A0A6J4L808</accession>
<evidence type="ECO:0000256" key="1">
    <source>
        <dbReference type="SAM" id="MobiDB-lite"/>
    </source>
</evidence>
<feature type="region of interest" description="Disordered" evidence="1">
    <location>
        <begin position="47"/>
        <end position="268"/>
    </location>
</feature>
<feature type="compositionally biased region" description="Basic residues" evidence="1">
    <location>
        <begin position="227"/>
        <end position="241"/>
    </location>
</feature>
<gene>
    <name evidence="2" type="ORF">AVDCRST_MAG89-1777</name>
</gene>
<proteinExistence type="predicted"/>
<organism evidence="2">
    <name type="scientific">uncultured Gemmatimonadota bacterium</name>
    <dbReference type="NCBI Taxonomy" id="203437"/>
    <lineage>
        <taxon>Bacteria</taxon>
        <taxon>Pseudomonadati</taxon>
        <taxon>Gemmatimonadota</taxon>
        <taxon>environmental samples</taxon>
    </lineage>
</organism>
<dbReference type="GO" id="GO:0008783">
    <property type="term" value="F:agmatinase activity"/>
    <property type="evidence" value="ECO:0007669"/>
    <property type="project" value="UniProtKB-EC"/>
</dbReference>
<feature type="compositionally biased region" description="Basic and acidic residues" evidence="1">
    <location>
        <begin position="242"/>
        <end position="260"/>
    </location>
</feature>
<dbReference type="EC" id="3.5.3.11" evidence="2"/>
<sequence>AIHAHAAGSSVRRQLVVPARGGGGAAADPARAGFAIVQPLVGVAAGAGQGRAGRRGGPRPVRGFSARGDRAGGARGHRGGREAARAGGRPLDHLSAPARLSPGAPAAHRAARGRARGPVRGLRGRPVLARVPVRAGDGGGARRAAGAGGYPHDERAPARAGGSLRRGSDRHARLGRGGAAGARRARVPVAGPGRARSRVRSGRVALGAGRALRSRGDHPDPGDRRAARGRGRRRVQPRARSHGSDRGRRGEAGEGDRQPDAGRSLRAL</sequence>
<keyword evidence="2" id="KW-0378">Hydrolase</keyword>
<evidence type="ECO:0000313" key="2">
    <source>
        <dbReference type="EMBL" id="CAA9323792.1"/>
    </source>
</evidence>
<feature type="compositionally biased region" description="Gly residues" evidence="1">
    <location>
        <begin position="136"/>
        <end position="149"/>
    </location>
</feature>
<feature type="non-terminal residue" evidence="2">
    <location>
        <position position="1"/>
    </location>
</feature>
<dbReference type="EMBL" id="CADCTV010000380">
    <property type="protein sequence ID" value="CAA9323792.1"/>
    <property type="molecule type" value="Genomic_DNA"/>
</dbReference>
<protein>
    <submittedName>
        <fullName evidence="2">Agmatinase</fullName>
        <ecNumber evidence="2">3.5.3.11</ecNumber>
    </submittedName>
</protein>
<name>A0A6J4L808_9BACT</name>
<feature type="non-terminal residue" evidence="2">
    <location>
        <position position="268"/>
    </location>
</feature>
<feature type="compositionally biased region" description="Basic and acidic residues" evidence="1">
    <location>
        <begin position="214"/>
        <end position="226"/>
    </location>
</feature>
<reference evidence="2" key="1">
    <citation type="submission" date="2020-02" db="EMBL/GenBank/DDBJ databases">
        <authorList>
            <person name="Meier V. D."/>
        </authorList>
    </citation>
    <scope>NUCLEOTIDE SEQUENCE</scope>
    <source>
        <strain evidence="2">AVDCRST_MAG89</strain>
    </source>
</reference>